<feature type="transmembrane region" description="Helical" evidence="8">
    <location>
        <begin position="133"/>
        <end position="151"/>
    </location>
</feature>
<keyword evidence="3" id="KW-0378">Hydrolase</keyword>
<evidence type="ECO:0000313" key="9">
    <source>
        <dbReference type="EMBL" id="NIA69051.1"/>
    </source>
</evidence>
<keyword evidence="4 8" id="KW-1133">Transmembrane helix</keyword>
<comment type="subcellular location">
    <subcellularLocation>
        <location evidence="1">Membrane</location>
        <topology evidence="1">Multi-pass membrane protein</topology>
    </subcellularLocation>
</comment>
<keyword evidence="6" id="KW-0106">Calcium</keyword>
<evidence type="ECO:0000313" key="10">
    <source>
        <dbReference type="Proteomes" id="UP000761264"/>
    </source>
</evidence>
<keyword evidence="2 8" id="KW-0812">Transmembrane</keyword>
<feature type="transmembrane region" description="Helical" evidence="8">
    <location>
        <begin position="52"/>
        <end position="70"/>
    </location>
</feature>
<proteinExistence type="predicted"/>
<comment type="cofactor">
    <cofactor evidence="7">
        <name>Zn(2+)</name>
        <dbReference type="ChEBI" id="CHEBI:29105"/>
    </cofactor>
</comment>
<dbReference type="GO" id="GO:0016811">
    <property type="term" value="F:hydrolase activity, acting on carbon-nitrogen (but not peptide) bonds, in linear amides"/>
    <property type="evidence" value="ECO:0007669"/>
    <property type="project" value="InterPro"/>
</dbReference>
<gene>
    <name evidence="9" type="ORF">HBA54_10655</name>
</gene>
<evidence type="ECO:0000256" key="3">
    <source>
        <dbReference type="ARBA" id="ARBA00022801"/>
    </source>
</evidence>
<dbReference type="Pfam" id="PF05875">
    <property type="entry name" value="Ceramidase"/>
    <property type="match status" value="1"/>
</dbReference>
<evidence type="ECO:0000256" key="5">
    <source>
        <dbReference type="ARBA" id="ARBA00023136"/>
    </source>
</evidence>
<feature type="transmembrane region" description="Helical" evidence="8">
    <location>
        <begin position="103"/>
        <end position="127"/>
    </location>
</feature>
<dbReference type="GO" id="GO:0016020">
    <property type="term" value="C:membrane"/>
    <property type="evidence" value="ECO:0007669"/>
    <property type="project" value="UniProtKB-SubCell"/>
</dbReference>
<feature type="transmembrane region" description="Helical" evidence="8">
    <location>
        <begin position="23"/>
        <end position="40"/>
    </location>
</feature>
<keyword evidence="6" id="KW-0479">Metal-binding</keyword>
<accession>A0A967EVR0</accession>
<name>A0A967EVR0_9PROT</name>
<dbReference type="InterPro" id="IPR008901">
    <property type="entry name" value="ACER"/>
</dbReference>
<feature type="transmembrane region" description="Helical" evidence="8">
    <location>
        <begin position="76"/>
        <end position="96"/>
    </location>
</feature>
<evidence type="ECO:0000256" key="4">
    <source>
        <dbReference type="ARBA" id="ARBA00022989"/>
    </source>
</evidence>
<organism evidence="9 10">
    <name type="scientific">Pelagibius litoralis</name>
    <dbReference type="NCBI Taxonomy" id="374515"/>
    <lineage>
        <taxon>Bacteria</taxon>
        <taxon>Pseudomonadati</taxon>
        <taxon>Pseudomonadota</taxon>
        <taxon>Alphaproteobacteria</taxon>
        <taxon>Rhodospirillales</taxon>
        <taxon>Rhodovibrionaceae</taxon>
        <taxon>Pelagibius</taxon>
    </lineage>
</organism>
<reference evidence="9" key="1">
    <citation type="submission" date="2020-03" db="EMBL/GenBank/DDBJ databases">
        <title>Genome of Pelagibius litoralis DSM 21314T.</title>
        <authorList>
            <person name="Wang G."/>
        </authorList>
    </citation>
    <scope>NUCLEOTIDE SEQUENCE</scope>
    <source>
        <strain evidence="9">DSM 21314</strain>
    </source>
</reference>
<sequence>MNRAIDIYCERVGTAFWAEPLNAVSNLAFIVAGILLVMALRRQDQAVRRDPAIGTLVGLTFLIGLGSGLFHTFAVLWSALADVVPIALFILLYMYLSLRRLVVLPLWMCLLSLVAVLALVTAMPILFGFSVSTYAVALAAMLGVGGFLHFARRHPAGREILIAAVIFAVSLSFRTVDLPLCEVLPIGTHYFWHILNAVVLYRLTRTMMRHGAPS</sequence>
<dbReference type="GO" id="GO:0046872">
    <property type="term" value="F:metal ion binding"/>
    <property type="evidence" value="ECO:0007669"/>
    <property type="project" value="UniProtKB-KW"/>
</dbReference>
<protein>
    <submittedName>
        <fullName evidence="9">Ceramidase</fullName>
    </submittedName>
</protein>
<evidence type="ECO:0000256" key="7">
    <source>
        <dbReference type="PIRSR" id="PIRSR608901-2"/>
    </source>
</evidence>
<evidence type="ECO:0000256" key="1">
    <source>
        <dbReference type="ARBA" id="ARBA00004141"/>
    </source>
</evidence>
<feature type="binding site" evidence="7">
    <location>
        <position position="189"/>
    </location>
    <ligand>
        <name>Zn(2+)</name>
        <dbReference type="ChEBI" id="CHEBI:29105"/>
        <note>catalytic</note>
    </ligand>
</feature>
<feature type="binding site" evidence="7">
    <location>
        <position position="71"/>
    </location>
    <ligand>
        <name>Zn(2+)</name>
        <dbReference type="ChEBI" id="CHEBI:29105"/>
        <note>catalytic</note>
    </ligand>
</feature>
<feature type="transmembrane region" description="Helical" evidence="8">
    <location>
        <begin position="160"/>
        <end position="180"/>
    </location>
</feature>
<feature type="transmembrane region" description="Helical" evidence="8">
    <location>
        <begin position="186"/>
        <end position="204"/>
    </location>
</feature>
<keyword evidence="10" id="KW-1185">Reference proteome</keyword>
<keyword evidence="7" id="KW-0862">Zinc</keyword>
<dbReference type="RefSeq" id="WP_167224267.1">
    <property type="nucleotide sequence ID" value="NZ_JAAQPH010000007.1"/>
</dbReference>
<dbReference type="AlphaFoldDB" id="A0A967EVR0"/>
<evidence type="ECO:0000256" key="6">
    <source>
        <dbReference type="PIRSR" id="PIRSR608901-1"/>
    </source>
</evidence>
<evidence type="ECO:0000256" key="8">
    <source>
        <dbReference type="SAM" id="Phobius"/>
    </source>
</evidence>
<dbReference type="Proteomes" id="UP000761264">
    <property type="component" value="Unassembled WGS sequence"/>
</dbReference>
<comment type="caution">
    <text evidence="9">The sequence shown here is derived from an EMBL/GenBank/DDBJ whole genome shotgun (WGS) entry which is preliminary data.</text>
</comment>
<keyword evidence="5 8" id="KW-0472">Membrane</keyword>
<evidence type="ECO:0000256" key="2">
    <source>
        <dbReference type="ARBA" id="ARBA00022692"/>
    </source>
</evidence>
<dbReference type="EMBL" id="JAAQPH010000007">
    <property type="protein sequence ID" value="NIA69051.1"/>
    <property type="molecule type" value="Genomic_DNA"/>
</dbReference>
<feature type="binding site" evidence="7">
    <location>
        <position position="193"/>
    </location>
    <ligand>
        <name>Zn(2+)</name>
        <dbReference type="ChEBI" id="CHEBI:29105"/>
        <note>catalytic</note>
    </ligand>
</feature>
<feature type="binding site" evidence="6">
    <location>
        <position position="19"/>
    </location>
    <ligand>
        <name>Ca(2+)</name>
        <dbReference type="ChEBI" id="CHEBI:29108"/>
    </ligand>
</feature>
<dbReference type="GO" id="GO:0006672">
    <property type="term" value="P:ceramide metabolic process"/>
    <property type="evidence" value="ECO:0007669"/>
    <property type="project" value="InterPro"/>
</dbReference>